<evidence type="ECO:0008006" key="3">
    <source>
        <dbReference type="Google" id="ProtNLM"/>
    </source>
</evidence>
<dbReference type="EMBL" id="JACHVC010000012">
    <property type="protein sequence ID" value="MBC2607190.1"/>
    <property type="molecule type" value="Genomic_DNA"/>
</dbReference>
<dbReference type="InterPro" id="IPR035959">
    <property type="entry name" value="RutC-like_sf"/>
</dbReference>
<dbReference type="Pfam" id="PF01042">
    <property type="entry name" value="Ribonuc_L-PSP"/>
    <property type="match status" value="2"/>
</dbReference>
<dbReference type="SUPFAM" id="SSF55298">
    <property type="entry name" value="YjgF-like"/>
    <property type="match status" value="3"/>
</dbReference>
<dbReference type="GO" id="GO:0019239">
    <property type="term" value="F:deaminase activity"/>
    <property type="evidence" value="ECO:0007669"/>
    <property type="project" value="TreeGrafter"/>
</dbReference>
<dbReference type="CDD" id="cd00448">
    <property type="entry name" value="YjgF_YER057c_UK114_family"/>
    <property type="match status" value="2"/>
</dbReference>
<sequence length="435" mass="46596">MRSLILTAFFVCLATLVWSKPVFEITPLEGAPYSAAATVDPLASIVFTKSYTSDSEDMLDAATSVFEELESDLESAGISLDSVVNVRGYLLSEKGQGMGSTMSKWSEAFSAAFEGEQEAPTRTSIGVSALPGGATLAMDAVVASAPETFGELSTTWANERISMPEDASVSLRAVKPYSSMLITSGVLADALPGEGAGFGSMEQQSASALSKLDDVLKSWGLSRADLAFVRVMLSPVTDEEGSRSTDFEGFDAAWESFWSETANGIPPVSVFSAPGFGSTGRIVEIEFYAVFPDATGPFGPALAEGEAKGPAWREGSESSFLSRSVAVARDAKLTWFSGVIDRNEKNIYNQAMQSLLTMEKRLAAEGLDYPDVIQLRAYLNIQDSFGAEFGAWNNAYRRFFDHAKLNPEKPVRTAFPIEELPAGALIEIEALGISN</sequence>
<dbReference type="RefSeq" id="WP_185661047.1">
    <property type="nucleotide sequence ID" value="NZ_CAWPOO010000012.1"/>
</dbReference>
<dbReference type="PANTHER" id="PTHR11803">
    <property type="entry name" value="2-IMINOBUTANOATE/2-IMINOPROPANOATE DEAMINASE RIDA"/>
    <property type="match status" value="1"/>
</dbReference>
<evidence type="ECO:0000313" key="2">
    <source>
        <dbReference type="Proteomes" id="UP000526501"/>
    </source>
</evidence>
<name>A0A7X1E8W7_9BACT</name>
<keyword evidence="2" id="KW-1185">Reference proteome</keyword>
<accession>A0A7X1E8W7</accession>
<dbReference type="Gene3D" id="3.30.1330.40">
    <property type="entry name" value="RutC-like"/>
    <property type="match status" value="3"/>
</dbReference>
<protein>
    <recommendedName>
        <fullName evidence="3">Enamine deaminase RidA, house cleaning of reactive enamine intermediates, YjgF/YER057c/UK114 family</fullName>
    </recommendedName>
</protein>
<comment type="caution">
    <text evidence="1">The sequence shown here is derived from an EMBL/GenBank/DDBJ whole genome shotgun (WGS) entry which is preliminary data.</text>
</comment>
<proteinExistence type="predicted"/>
<gene>
    <name evidence="1" type="ORF">H5P27_14140</name>
</gene>
<organism evidence="1 2">
    <name type="scientific">Pelagicoccus albus</name>
    <dbReference type="NCBI Taxonomy" id="415222"/>
    <lineage>
        <taxon>Bacteria</taxon>
        <taxon>Pseudomonadati</taxon>
        <taxon>Verrucomicrobiota</taxon>
        <taxon>Opitutia</taxon>
        <taxon>Puniceicoccales</taxon>
        <taxon>Pelagicoccaceae</taxon>
        <taxon>Pelagicoccus</taxon>
    </lineage>
</organism>
<dbReference type="PANTHER" id="PTHR11803:SF39">
    <property type="entry name" value="2-IMINOBUTANOATE_2-IMINOPROPANOATE DEAMINASE"/>
    <property type="match status" value="1"/>
</dbReference>
<dbReference type="AlphaFoldDB" id="A0A7X1E8W7"/>
<dbReference type="InterPro" id="IPR006175">
    <property type="entry name" value="YjgF/YER057c/UK114"/>
</dbReference>
<evidence type="ECO:0000313" key="1">
    <source>
        <dbReference type="EMBL" id="MBC2607190.1"/>
    </source>
</evidence>
<dbReference type="GO" id="GO:0005829">
    <property type="term" value="C:cytosol"/>
    <property type="evidence" value="ECO:0007669"/>
    <property type="project" value="TreeGrafter"/>
</dbReference>
<reference evidence="1 2" key="1">
    <citation type="submission" date="2020-07" db="EMBL/GenBank/DDBJ databases">
        <authorList>
            <person name="Feng X."/>
        </authorList>
    </citation>
    <scope>NUCLEOTIDE SEQUENCE [LARGE SCALE GENOMIC DNA]</scope>
    <source>
        <strain evidence="1 2">JCM23202</strain>
    </source>
</reference>
<dbReference type="Proteomes" id="UP000526501">
    <property type="component" value="Unassembled WGS sequence"/>
</dbReference>